<evidence type="ECO:0000259" key="1">
    <source>
        <dbReference type="Pfam" id="PF00903"/>
    </source>
</evidence>
<dbReference type="Proteomes" id="UP000598032">
    <property type="component" value="Unassembled WGS sequence"/>
</dbReference>
<sequence length="143" mass="15527">MGSIMHNQIYVNLAVDNLERSKTFFSALGFSFDAQFTNEQAACLILGDNIYAMLLVKDLFKSFTRKSLCNPQESTEALVGLSCESRGEVDALVAKALAAGGSVPRAPQDFGFMYGHGFEDVDGHIWELIHMDQSARAAAQTAG</sequence>
<dbReference type="SUPFAM" id="SSF54593">
    <property type="entry name" value="Glyoxalase/Bleomycin resistance protein/Dihydroxybiphenyl dioxygenase"/>
    <property type="match status" value="1"/>
</dbReference>
<dbReference type="InterPro" id="IPR029068">
    <property type="entry name" value="Glyas_Bleomycin-R_OHBP_Dase"/>
</dbReference>
<dbReference type="Gene3D" id="3.10.180.10">
    <property type="entry name" value="2,3-Dihydroxybiphenyl 1,2-Dioxygenase, domain 1"/>
    <property type="match status" value="1"/>
</dbReference>
<keyword evidence="3" id="KW-1185">Reference proteome</keyword>
<dbReference type="EMBL" id="CAJHCP010000010">
    <property type="protein sequence ID" value="CAD6548518.1"/>
    <property type="molecule type" value="Genomic_DNA"/>
</dbReference>
<organism evidence="2 3">
    <name type="scientific">Paraburkholderia metrosideri</name>
    <dbReference type="NCBI Taxonomy" id="580937"/>
    <lineage>
        <taxon>Bacteria</taxon>
        <taxon>Pseudomonadati</taxon>
        <taxon>Pseudomonadota</taxon>
        <taxon>Betaproteobacteria</taxon>
        <taxon>Burkholderiales</taxon>
        <taxon>Burkholderiaceae</taxon>
        <taxon>Paraburkholderia</taxon>
    </lineage>
</organism>
<reference evidence="2 3" key="1">
    <citation type="submission" date="2020-10" db="EMBL/GenBank/DDBJ databases">
        <authorList>
            <person name="Peeters C."/>
        </authorList>
    </citation>
    <scope>NUCLEOTIDE SEQUENCE [LARGE SCALE GENOMIC DNA]</scope>
    <source>
        <strain evidence="2 3">LMG 28140</strain>
    </source>
</reference>
<evidence type="ECO:0000313" key="2">
    <source>
        <dbReference type="EMBL" id="CAD6548518.1"/>
    </source>
</evidence>
<feature type="domain" description="Glyoxalase/fosfomycin resistance/dioxygenase" evidence="1">
    <location>
        <begin position="10"/>
        <end position="128"/>
    </location>
</feature>
<accession>A0ABN7I1F0</accession>
<evidence type="ECO:0000313" key="3">
    <source>
        <dbReference type="Proteomes" id="UP000598032"/>
    </source>
</evidence>
<protein>
    <recommendedName>
        <fullName evidence="1">Glyoxalase/fosfomycin resistance/dioxygenase domain-containing protein</fullName>
    </recommendedName>
</protein>
<gene>
    <name evidence="2" type="ORF">LMG28140_04607</name>
</gene>
<proteinExistence type="predicted"/>
<dbReference type="PANTHER" id="PTHR36503">
    <property type="entry name" value="BLR2520 PROTEIN"/>
    <property type="match status" value="1"/>
</dbReference>
<name>A0ABN7I1F0_9BURK</name>
<dbReference type="PANTHER" id="PTHR36503:SF2">
    <property type="entry name" value="BLR2408 PROTEIN"/>
    <property type="match status" value="1"/>
</dbReference>
<dbReference type="Pfam" id="PF00903">
    <property type="entry name" value="Glyoxalase"/>
    <property type="match status" value="1"/>
</dbReference>
<dbReference type="InterPro" id="IPR004360">
    <property type="entry name" value="Glyas_Fos-R_dOase_dom"/>
</dbReference>
<comment type="caution">
    <text evidence="2">The sequence shown here is derived from an EMBL/GenBank/DDBJ whole genome shotgun (WGS) entry which is preliminary data.</text>
</comment>